<dbReference type="InterPro" id="IPR037293">
    <property type="entry name" value="Gal_Oxidase_central_sf"/>
</dbReference>
<dbReference type="SMART" id="SM00612">
    <property type="entry name" value="Kelch"/>
    <property type="match status" value="1"/>
</dbReference>
<dbReference type="RefSeq" id="WP_147441785.1">
    <property type="nucleotide sequence ID" value="NZ_JABFJV010000205.1"/>
</dbReference>
<dbReference type="Gene3D" id="2.130.10.80">
    <property type="entry name" value="Galactose oxidase/kelch, beta-propeller"/>
    <property type="match status" value="1"/>
</dbReference>
<reference evidence="2 3" key="1">
    <citation type="submission" date="2020-05" db="EMBL/GenBank/DDBJ databases">
        <authorList>
            <person name="Whitworth D."/>
        </authorList>
    </citation>
    <scope>NUCLEOTIDE SEQUENCE [LARGE SCALE GENOMIC DNA]</scope>
    <source>
        <strain evidence="2 3">AB043B</strain>
    </source>
</reference>
<proteinExistence type="predicted"/>
<dbReference type="EMBL" id="JABFJV010000205">
    <property type="protein sequence ID" value="NOK37134.1"/>
    <property type="molecule type" value="Genomic_DNA"/>
</dbReference>
<keyword evidence="3" id="KW-1185">Reference proteome</keyword>
<dbReference type="OrthoDB" id="5525975at2"/>
<organism evidence="2 3">
    <name type="scientific">Corallococcus exercitus</name>
    <dbReference type="NCBI Taxonomy" id="2316736"/>
    <lineage>
        <taxon>Bacteria</taxon>
        <taxon>Pseudomonadati</taxon>
        <taxon>Myxococcota</taxon>
        <taxon>Myxococcia</taxon>
        <taxon>Myxococcales</taxon>
        <taxon>Cystobacterineae</taxon>
        <taxon>Myxococcaceae</taxon>
        <taxon>Corallococcus</taxon>
    </lineage>
</organism>
<dbReference type="InterPro" id="IPR015915">
    <property type="entry name" value="Kelch-typ_b-propeller"/>
</dbReference>
<dbReference type="InterPro" id="IPR006652">
    <property type="entry name" value="Kelch_1"/>
</dbReference>
<evidence type="ECO:0000313" key="3">
    <source>
        <dbReference type="Proteomes" id="UP000563426"/>
    </source>
</evidence>
<dbReference type="SUPFAM" id="SSF117281">
    <property type="entry name" value="Kelch motif"/>
    <property type="match status" value="1"/>
</dbReference>
<keyword evidence="1" id="KW-0732">Signal</keyword>
<name>A0A3A8IHG3_9BACT</name>
<evidence type="ECO:0000313" key="2">
    <source>
        <dbReference type="EMBL" id="NOK37134.1"/>
    </source>
</evidence>
<evidence type="ECO:0008006" key="4">
    <source>
        <dbReference type="Google" id="ProtNLM"/>
    </source>
</evidence>
<protein>
    <recommendedName>
        <fullName evidence="4">Kelch-like protein</fullName>
    </recommendedName>
</protein>
<gene>
    <name evidence="2" type="ORF">HMI49_28445</name>
</gene>
<dbReference type="AlphaFoldDB" id="A0A3A8IHG3"/>
<comment type="caution">
    <text evidence="2">The sequence shown here is derived from an EMBL/GenBank/DDBJ whole genome shotgun (WGS) entry which is preliminary data.</text>
</comment>
<dbReference type="Proteomes" id="UP000563426">
    <property type="component" value="Unassembled WGS sequence"/>
</dbReference>
<feature type="chain" id="PRO_5044076119" description="Kelch-like protein" evidence="1">
    <location>
        <begin position="26"/>
        <end position="130"/>
    </location>
</feature>
<accession>A0A3A8IHG3</accession>
<sequence length="130" mass="13204">MSLSYWKSLVVVPLLCCFACGPSIPATEELPDDRLEASQSSAVVVGGGSLLSVRYQHTATLLGNGKVLVAGGGTPSGEMASTELYDPATLTSSSGPSMATARRSHTATQLQDGSVLVVAGITCSPTGRCS</sequence>
<evidence type="ECO:0000256" key="1">
    <source>
        <dbReference type="SAM" id="SignalP"/>
    </source>
</evidence>
<feature type="signal peptide" evidence="1">
    <location>
        <begin position="1"/>
        <end position="25"/>
    </location>
</feature>